<proteinExistence type="predicted"/>
<dbReference type="PANTHER" id="PTHR34406">
    <property type="entry name" value="PROTEIN YCEI"/>
    <property type="match status" value="1"/>
</dbReference>
<gene>
    <name evidence="3" type="ORF">ACFFVB_18130</name>
</gene>
<name>A0ABV5F6E1_9FLAO</name>
<dbReference type="Gene3D" id="2.40.128.110">
    <property type="entry name" value="Lipid/polyisoprenoid-binding, YceI-like"/>
    <property type="match status" value="1"/>
</dbReference>
<feature type="domain" description="Lipid/polyisoprenoid-binding YceI-like" evidence="2">
    <location>
        <begin position="25"/>
        <end position="187"/>
    </location>
</feature>
<feature type="signal peptide" evidence="1">
    <location>
        <begin position="1"/>
        <end position="21"/>
    </location>
</feature>
<accession>A0ABV5F6E1</accession>
<dbReference type="InterPro" id="IPR036761">
    <property type="entry name" value="TTHA0802/YceI-like_sf"/>
</dbReference>
<dbReference type="RefSeq" id="WP_382384671.1">
    <property type="nucleotide sequence ID" value="NZ_JBHMEZ010000032.1"/>
</dbReference>
<evidence type="ECO:0000256" key="1">
    <source>
        <dbReference type="SAM" id="SignalP"/>
    </source>
</evidence>
<dbReference type="PANTHER" id="PTHR34406:SF1">
    <property type="entry name" value="PROTEIN YCEI"/>
    <property type="match status" value="1"/>
</dbReference>
<reference evidence="3 4" key="1">
    <citation type="submission" date="2024-09" db="EMBL/GenBank/DDBJ databases">
        <authorList>
            <person name="Sun Q."/>
            <person name="Mori K."/>
        </authorList>
    </citation>
    <scope>NUCLEOTIDE SEQUENCE [LARGE SCALE GENOMIC DNA]</scope>
    <source>
        <strain evidence="3 4">CECT 8286</strain>
    </source>
</reference>
<evidence type="ECO:0000259" key="2">
    <source>
        <dbReference type="SMART" id="SM00867"/>
    </source>
</evidence>
<dbReference type="InterPro" id="IPR007372">
    <property type="entry name" value="Lipid/polyisoprenoid-bd_YceI"/>
</dbReference>
<organism evidence="3 4">
    <name type="scientific">Formosa undariae</name>
    <dbReference type="NCBI Taxonomy" id="1325436"/>
    <lineage>
        <taxon>Bacteria</taxon>
        <taxon>Pseudomonadati</taxon>
        <taxon>Bacteroidota</taxon>
        <taxon>Flavobacteriia</taxon>
        <taxon>Flavobacteriales</taxon>
        <taxon>Flavobacteriaceae</taxon>
        <taxon>Formosa</taxon>
    </lineage>
</organism>
<keyword evidence="4" id="KW-1185">Reference proteome</keyword>
<feature type="chain" id="PRO_5046987563" evidence="1">
    <location>
        <begin position="22"/>
        <end position="188"/>
    </location>
</feature>
<dbReference type="SUPFAM" id="SSF101874">
    <property type="entry name" value="YceI-like"/>
    <property type="match status" value="1"/>
</dbReference>
<protein>
    <submittedName>
        <fullName evidence="3">YceI family protein</fullName>
    </submittedName>
</protein>
<evidence type="ECO:0000313" key="3">
    <source>
        <dbReference type="EMBL" id="MFB9055005.1"/>
    </source>
</evidence>
<dbReference type="Pfam" id="PF04264">
    <property type="entry name" value="YceI"/>
    <property type="match status" value="1"/>
</dbReference>
<sequence>MKNTVKIAMLLVLAITVASFSALKTKKVDVKTSQITWTGHKVTGQHDGTITLKDGSLEFNGKVLVGGEFTMDMTSINTTDLEGKSKVKLDGHLKADDFFGTDKYPTATLKFTKVEGGATDYTVTGDLTIKGITKPVTFNMTVAEGTAKAAFKIDRTKYDIKYGSASFFDDLQDKAIYNEFDLNVSLKF</sequence>
<dbReference type="Proteomes" id="UP001589605">
    <property type="component" value="Unassembled WGS sequence"/>
</dbReference>
<comment type="caution">
    <text evidence="3">The sequence shown here is derived from an EMBL/GenBank/DDBJ whole genome shotgun (WGS) entry which is preliminary data.</text>
</comment>
<dbReference type="SMART" id="SM00867">
    <property type="entry name" value="YceI"/>
    <property type="match status" value="1"/>
</dbReference>
<dbReference type="EMBL" id="JBHMEZ010000032">
    <property type="protein sequence ID" value="MFB9055005.1"/>
    <property type="molecule type" value="Genomic_DNA"/>
</dbReference>
<evidence type="ECO:0000313" key="4">
    <source>
        <dbReference type="Proteomes" id="UP001589605"/>
    </source>
</evidence>
<keyword evidence="1" id="KW-0732">Signal</keyword>